<dbReference type="InterPro" id="IPR000878">
    <property type="entry name" value="4pyrrol_Mease"/>
</dbReference>
<dbReference type="OrthoDB" id="9815856at2"/>
<dbReference type="InterPro" id="IPR014777">
    <property type="entry name" value="4pyrrole_Mease_sub1"/>
</dbReference>
<evidence type="ECO:0000256" key="3">
    <source>
        <dbReference type="ARBA" id="ARBA00022679"/>
    </source>
</evidence>
<protein>
    <recommendedName>
        <fullName evidence="1">uroporphyrinogen-III C-methyltransferase</fullName>
        <ecNumber evidence="1">2.1.1.107</ecNumber>
    </recommendedName>
</protein>
<dbReference type="GO" id="GO:0004852">
    <property type="term" value="F:uroporphyrinogen-III synthase activity"/>
    <property type="evidence" value="ECO:0007669"/>
    <property type="project" value="InterPro"/>
</dbReference>
<gene>
    <name evidence="11" type="ordered locus">Tery_3325</name>
</gene>
<dbReference type="Gene3D" id="3.30.950.10">
    <property type="entry name" value="Methyltransferase, Cobalt-precorrin-4 Transmethylase, Domain 2"/>
    <property type="match status" value="1"/>
</dbReference>
<comment type="similarity">
    <text evidence="8">Belongs to the precorrin methyltransferase family.</text>
</comment>
<keyword evidence="3 8" id="KW-0808">Transferase</keyword>
<feature type="domain" description="Tetrapyrrole biosynthesis uroporphyrinogen III synthase" evidence="10">
    <location>
        <begin position="270"/>
        <end position="502"/>
    </location>
</feature>
<dbReference type="GO" id="GO:0004851">
    <property type="term" value="F:uroporphyrin-III C-methyltransferase activity"/>
    <property type="evidence" value="ECO:0007669"/>
    <property type="project" value="UniProtKB-EC"/>
</dbReference>
<dbReference type="Pfam" id="PF02602">
    <property type="entry name" value="HEM4"/>
    <property type="match status" value="1"/>
</dbReference>
<dbReference type="GO" id="GO:0032259">
    <property type="term" value="P:methylation"/>
    <property type="evidence" value="ECO:0007669"/>
    <property type="project" value="UniProtKB-KW"/>
</dbReference>
<dbReference type="PROSITE" id="PS00839">
    <property type="entry name" value="SUMT_1"/>
    <property type="match status" value="1"/>
</dbReference>
<dbReference type="InterPro" id="IPR003043">
    <property type="entry name" value="Uropor_MeTrfase_CS"/>
</dbReference>
<dbReference type="InterPro" id="IPR035996">
    <property type="entry name" value="4pyrrol_Methylase_sf"/>
</dbReference>
<evidence type="ECO:0000256" key="8">
    <source>
        <dbReference type="RuleBase" id="RU003960"/>
    </source>
</evidence>
<evidence type="ECO:0000256" key="4">
    <source>
        <dbReference type="ARBA" id="ARBA00022691"/>
    </source>
</evidence>
<dbReference type="GO" id="GO:0019354">
    <property type="term" value="P:siroheme biosynthetic process"/>
    <property type="evidence" value="ECO:0007669"/>
    <property type="project" value="InterPro"/>
</dbReference>
<dbReference type="KEGG" id="ter:Tery_3325"/>
<evidence type="ECO:0000256" key="1">
    <source>
        <dbReference type="ARBA" id="ARBA00012162"/>
    </source>
</evidence>
<keyword evidence="2 8" id="KW-0489">Methyltransferase</keyword>
<dbReference type="NCBIfam" id="NF004790">
    <property type="entry name" value="PRK06136.1"/>
    <property type="match status" value="1"/>
</dbReference>
<dbReference type="InterPro" id="IPR003754">
    <property type="entry name" value="4pyrrol_synth_uPrphyn_synth"/>
</dbReference>
<dbReference type="InterPro" id="IPR036108">
    <property type="entry name" value="4pyrrol_syn_uPrphyn_synt_sf"/>
</dbReference>
<dbReference type="RefSeq" id="WP_011612773.1">
    <property type="nucleotide sequence ID" value="NC_008312.1"/>
</dbReference>
<dbReference type="eggNOG" id="COG0007">
    <property type="taxonomic scope" value="Bacteria"/>
</dbReference>
<dbReference type="FunFam" id="3.40.50.10090:FF:000001">
    <property type="entry name" value="Bifunctional uroporphyrinogen-III C-methyltransferase/uroporphyrinogen-III synthase"/>
    <property type="match status" value="1"/>
</dbReference>
<dbReference type="PANTHER" id="PTHR45790:SF3">
    <property type="entry name" value="S-ADENOSYL-L-METHIONINE-DEPENDENT UROPORPHYRINOGEN III METHYLTRANSFERASE, CHLOROPLASTIC"/>
    <property type="match status" value="1"/>
</dbReference>
<feature type="domain" description="Tetrapyrrole methylase" evidence="9">
    <location>
        <begin position="2"/>
        <end position="208"/>
    </location>
</feature>
<organism evidence="11">
    <name type="scientific">Trichodesmium erythraeum (strain IMS101)</name>
    <dbReference type="NCBI Taxonomy" id="203124"/>
    <lineage>
        <taxon>Bacteria</taxon>
        <taxon>Bacillati</taxon>
        <taxon>Cyanobacteriota</taxon>
        <taxon>Cyanophyceae</taxon>
        <taxon>Oscillatoriophycideae</taxon>
        <taxon>Oscillatoriales</taxon>
        <taxon>Microcoleaceae</taxon>
        <taxon>Trichodesmium</taxon>
    </lineage>
</organism>
<dbReference type="Gene3D" id="3.40.50.10090">
    <property type="match status" value="2"/>
</dbReference>
<comment type="function">
    <text evidence="7">Catalyzes the two successive C-2 and C-7 methylation reactions involved in the conversion of uroporphyrinogen III to precorrin-2 via the intermediate formation of precorrin-1. It is a step in the biosynthesis of both cobalamin (vitamin B12) and siroheme.</text>
</comment>
<dbReference type="CDD" id="cd11642">
    <property type="entry name" value="SUMT"/>
    <property type="match status" value="1"/>
</dbReference>
<evidence type="ECO:0000256" key="7">
    <source>
        <dbReference type="ARBA" id="ARBA00054030"/>
    </source>
</evidence>
<evidence type="ECO:0000256" key="6">
    <source>
        <dbReference type="ARBA" id="ARBA00023444"/>
    </source>
</evidence>
<reference evidence="11" key="1">
    <citation type="submission" date="2006-06" db="EMBL/GenBank/DDBJ databases">
        <title>Complete sequence of Trichodesmium erythraeum IMS101.</title>
        <authorList>
            <consortium name="US DOE Joint Genome Institute"/>
            <person name="Copeland A."/>
            <person name="Lucas S."/>
            <person name="Lapidus A."/>
            <person name="Barry K."/>
            <person name="Detter J.C."/>
            <person name="Glavina del Rio T."/>
            <person name="Hammon N."/>
            <person name="Israni S."/>
            <person name="Dalin E."/>
            <person name="Tice H."/>
            <person name="Pitluck S."/>
            <person name="Kiss H."/>
            <person name="Munk A.C."/>
            <person name="Brettin T."/>
            <person name="Bruce D."/>
            <person name="Han C."/>
            <person name="Tapia R."/>
            <person name="Gilna P."/>
            <person name="Schmutz J."/>
            <person name="Larimer F."/>
            <person name="Land M."/>
            <person name="Hauser L."/>
            <person name="Kyrpides N."/>
            <person name="Kim E."/>
            <person name="Richardson P."/>
        </authorList>
    </citation>
    <scope>NUCLEOTIDE SEQUENCE [LARGE SCALE GENOMIC DNA]</scope>
    <source>
        <strain evidence="11">IMS101</strain>
    </source>
</reference>
<dbReference type="HOGENOM" id="CLU_011276_6_0_3"/>
<keyword evidence="5" id="KW-0627">Porphyrin biosynthesis</keyword>
<proteinExistence type="inferred from homology"/>
<dbReference type="eggNOG" id="COG1587">
    <property type="taxonomic scope" value="Bacteria"/>
</dbReference>
<accession>Q10Z96</accession>
<dbReference type="AlphaFoldDB" id="Q10Z96"/>
<evidence type="ECO:0000259" key="10">
    <source>
        <dbReference type="Pfam" id="PF02602"/>
    </source>
</evidence>
<dbReference type="SUPFAM" id="SSF53790">
    <property type="entry name" value="Tetrapyrrole methylase"/>
    <property type="match status" value="1"/>
</dbReference>
<sequence>MKVYIIGAGPGNKEYLTLKAHALITQGEVLIYDALIDDSILELAPENCLKIEMGKRGGKPSISQSEINSLLIEKYNLGKQVIRLKGGDPFIFGRATPEIQALIKAGCEFEIVPGISSTLAAPLLANIPLTDTVMSRAFVILTAHDIKVLDWETISKIETLVILMGAKNLGEIVHQLLKHQRKPQTPVAIIKNCATPKQQIWISNLSNIAKQTYAEYLSPCVIIVGEVVRLRDYLQYPNNMVREKSEAKTEIAPLANKTILVTRSAGQSSKFSELLKKQGAKVIEMPALVITPPSSWHDLDLGITNINSFDWLILTSTNGVDYFFERLAEKGKDSRALAGVKIAVVGKKTAESLKTCGLVPDFIPPNFVADSLVANFPEKLSGKKILFPRVETGGREVLVKELNSQGAEVIEVAAYESSCPENILPEALLALQNYHIDVITFASSKTVKNFCYLIGENKDKLPEDLLENICIASIGPQTSQSCHSLLGRVDVEAQEYTLDGLTKAIIEWVRVA</sequence>
<dbReference type="CDD" id="cd06578">
    <property type="entry name" value="HemD"/>
    <property type="match status" value="1"/>
</dbReference>
<keyword evidence="11" id="KW-0456">Lyase</keyword>
<dbReference type="PROSITE" id="PS00840">
    <property type="entry name" value="SUMT_2"/>
    <property type="match status" value="1"/>
</dbReference>
<evidence type="ECO:0000313" key="11">
    <source>
        <dbReference type="EMBL" id="ABG52428.1"/>
    </source>
</evidence>
<dbReference type="InterPro" id="IPR014776">
    <property type="entry name" value="4pyrrole_Mease_sub2"/>
</dbReference>
<evidence type="ECO:0000259" key="9">
    <source>
        <dbReference type="Pfam" id="PF00590"/>
    </source>
</evidence>
<dbReference type="InterPro" id="IPR006366">
    <property type="entry name" value="CobA/CysG_C"/>
</dbReference>
<dbReference type="EMBL" id="CP000393">
    <property type="protein sequence ID" value="ABG52428.1"/>
    <property type="molecule type" value="Genomic_DNA"/>
</dbReference>
<dbReference type="EC" id="2.1.1.107" evidence="1"/>
<comment type="pathway">
    <text evidence="6">Porphyrin-containing compound metabolism.</text>
</comment>
<evidence type="ECO:0000256" key="5">
    <source>
        <dbReference type="ARBA" id="ARBA00023244"/>
    </source>
</evidence>
<dbReference type="FunFam" id="3.40.1010.10:FF:000001">
    <property type="entry name" value="Siroheme synthase"/>
    <property type="match status" value="1"/>
</dbReference>
<dbReference type="InterPro" id="IPR050161">
    <property type="entry name" value="Siro_Cobalamin_biosynth"/>
</dbReference>
<dbReference type="PANTHER" id="PTHR45790">
    <property type="entry name" value="SIROHEME SYNTHASE-RELATED"/>
    <property type="match status" value="1"/>
</dbReference>
<dbReference type="Pfam" id="PF00590">
    <property type="entry name" value="TP_methylase"/>
    <property type="match status" value="1"/>
</dbReference>
<dbReference type="NCBIfam" id="TIGR01469">
    <property type="entry name" value="cobA_cysG_Cterm"/>
    <property type="match status" value="1"/>
</dbReference>
<dbReference type="Gene3D" id="3.40.1010.10">
    <property type="entry name" value="Cobalt-precorrin-4 Transmethylase, Domain 1"/>
    <property type="match status" value="1"/>
</dbReference>
<name>Q10Z96_TRIEI</name>
<keyword evidence="4" id="KW-0949">S-adenosyl-L-methionine</keyword>
<dbReference type="SUPFAM" id="SSF69618">
    <property type="entry name" value="HemD-like"/>
    <property type="match status" value="1"/>
</dbReference>
<dbReference type="STRING" id="203124.Tery_3325"/>
<evidence type="ECO:0000256" key="2">
    <source>
        <dbReference type="ARBA" id="ARBA00022603"/>
    </source>
</evidence>